<proteinExistence type="inferred from homology"/>
<evidence type="ECO:0000256" key="2">
    <source>
        <dbReference type="ARBA" id="ARBA00022630"/>
    </source>
</evidence>
<evidence type="ECO:0000259" key="5">
    <source>
        <dbReference type="Pfam" id="PF01613"/>
    </source>
</evidence>
<comment type="similarity">
    <text evidence="4">Belongs to the flavoredoxin family.</text>
</comment>
<feature type="domain" description="Flavin reductase like" evidence="5">
    <location>
        <begin position="28"/>
        <end position="166"/>
    </location>
</feature>
<evidence type="ECO:0000313" key="6">
    <source>
        <dbReference type="EMBL" id="QGW28494.1"/>
    </source>
</evidence>
<evidence type="ECO:0000256" key="4">
    <source>
        <dbReference type="ARBA" id="ARBA00038054"/>
    </source>
</evidence>
<dbReference type="EMBL" id="CP046566">
    <property type="protein sequence ID" value="QGW28494.1"/>
    <property type="molecule type" value="Genomic_DNA"/>
</dbReference>
<dbReference type="SUPFAM" id="SSF50475">
    <property type="entry name" value="FMN-binding split barrel"/>
    <property type="match status" value="1"/>
</dbReference>
<protein>
    <submittedName>
        <fullName evidence="6">Flavin oxidoreductase</fullName>
    </submittedName>
</protein>
<dbReference type="KEGG" id="fls:GLV81_10610"/>
<evidence type="ECO:0000256" key="1">
    <source>
        <dbReference type="ARBA" id="ARBA00001917"/>
    </source>
</evidence>
<reference evidence="6 7" key="1">
    <citation type="submission" date="2019-11" db="EMBL/GenBank/DDBJ databases">
        <authorList>
            <person name="Im W.T."/>
        </authorList>
    </citation>
    <scope>NUCLEOTIDE SEQUENCE [LARGE SCALE GENOMIC DNA]</scope>
    <source>
        <strain evidence="6 7">SB-02</strain>
    </source>
</reference>
<dbReference type="PANTHER" id="PTHR33798">
    <property type="entry name" value="FLAVOPROTEIN OXYGENASE"/>
    <property type="match status" value="1"/>
</dbReference>
<dbReference type="Pfam" id="PF01613">
    <property type="entry name" value="Flavin_Reduct"/>
    <property type="match status" value="1"/>
</dbReference>
<dbReference type="RefSeq" id="WP_157478847.1">
    <property type="nucleotide sequence ID" value="NZ_CP046566.1"/>
</dbReference>
<dbReference type="AlphaFoldDB" id="A0A6I6G899"/>
<keyword evidence="7" id="KW-1185">Reference proteome</keyword>
<dbReference type="GO" id="GO:0010181">
    <property type="term" value="F:FMN binding"/>
    <property type="evidence" value="ECO:0007669"/>
    <property type="project" value="InterPro"/>
</dbReference>
<keyword evidence="2" id="KW-0285">Flavoprotein</keyword>
<sequence length="216" mass="23570">MLHLNKEELQNMERFYRANLLSSMSGIKPAMLVGTKGTNGVANLALFQNIVHLGADPALIGLINRPVAATPHTLANIEATGWFTLNSVHSSFTDKAHQTSAKYDAAVSEFDAVGLMPLYETFCPAPFVAESKLRLALQLVEIVPIKHNGTFLIIGSVEHVVLPKMQLQKDGSIDLEELSLVASAGLDTYFSIHQLARFRYAKPDADVQEILPAMEG</sequence>
<keyword evidence="3" id="KW-0288">FMN</keyword>
<dbReference type="InterPro" id="IPR012349">
    <property type="entry name" value="Split_barrel_FMN-bd"/>
</dbReference>
<dbReference type="Gene3D" id="2.30.110.10">
    <property type="entry name" value="Electron Transport, Fmn-binding Protein, Chain A"/>
    <property type="match status" value="1"/>
</dbReference>
<evidence type="ECO:0000256" key="3">
    <source>
        <dbReference type="ARBA" id="ARBA00022643"/>
    </source>
</evidence>
<gene>
    <name evidence="6" type="ORF">GLV81_10610</name>
</gene>
<name>A0A6I6G899_9BACT</name>
<dbReference type="Proteomes" id="UP000426027">
    <property type="component" value="Chromosome"/>
</dbReference>
<dbReference type="GO" id="GO:0016646">
    <property type="term" value="F:oxidoreductase activity, acting on the CH-NH group of donors, NAD or NADP as acceptor"/>
    <property type="evidence" value="ECO:0007669"/>
    <property type="project" value="UniProtKB-ARBA"/>
</dbReference>
<accession>A0A6I6G899</accession>
<evidence type="ECO:0000313" key="7">
    <source>
        <dbReference type="Proteomes" id="UP000426027"/>
    </source>
</evidence>
<organism evidence="6 7">
    <name type="scientific">Phnomibacter ginsenosidimutans</name>
    <dbReference type="NCBI Taxonomy" id="2676868"/>
    <lineage>
        <taxon>Bacteria</taxon>
        <taxon>Pseudomonadati</taxon>
        <taxon>Bacteroidota</taxon>
        <taxon>Chitinophagia</taxon>
        <taxon>Chitinophagales</taxon>
        <taxon>Chitinophagaceae</taxon>
        <taxon>Phnomibacter</taxon>
    </lineage>
</organism>
<dbReference type="PANTHER" id="PTHR33798:SF5">
    <property type="entry name" value="FLAVIN REDUCTASE LIKE DOMAIN-CONTAINING PROTEIN"/>
    <property type="match status" value="1"/>
</dbReference>
<dbReference type="InterPro" id="IPR002563">
    <property type="entry name" value="Flavin_Rdtase-like_dom"/>
</dbReference>
<comment type="cofactor">
    <cofactor evidence="1">
        <name>FMN</name>
        <dbReference type="ChEBI" id="CHEBI:58210"/>
    </cofactor>
</comment>